<evidence type="ECO:0000313" key="2">
    <source>
        <dbReference type="EMBL" id="WDE12285.1"/>
    </source>
</evidence>
<dbReference type="SUPFAM" id="SSF51695">
    <property type="entry name" value="PLC-like phosphodiesterases"/>
    <property type="match status" value="1"/>
</dbReference>
<proteinExistence type="predicted"/>
<dbReference type="Gene3D" id="3.20.20.190">
    <property type="entry name" value="Phosphatidylinositol (PI) phosphodiesterase"/>
    <property type="match status" value="1"/>
</dbReference>
<accession>A0ABY7VFP5</accession>
<protein>
    <submittedName>
        <fullName evidence="2">Glycerophosphodiester phosphodiesterase</fullName>
    </submittedName>
</protein>
<name>A0ABY7VFP5_9GAMM</name>
<dbReference type="InterPro" id="IPR017946">
    <property type="entry name" value="PLC-like_Pdiesterase_TIM-brl"/>
</dbReference>
<feature type="domain" description="GP-PDE" evidence="1">
    <location>
        <begin position="1"/>
        <end position="237"/>
    </location>
</feature>
<evidence type="ECO:0000313" key="3">
    <source>
        <dbReference type="Proteomes" id="UP001215231"/>
    </source>
</evidence>
<evidence type="ECO:0000259" key="1">
    <source>
        <dbReference type="PROSITE" id="PS51704"/>
    </source>
</evidence>
<dbReference type="PANTHER" id="PTHR46211:SF14">
    <property type="entry name" value="GLYCEROPHOSPHODIESTER PHOSPHODIESTERASE"/>
    <property type="match status" value="1"/>
</dbReference>
<dbReference type="PROSITE" id="PS51704">
    <property type="entry name" value="GP_PDE"/>
    <property type="match status" value="1"/>
</dbReference>
<dbReference type="Pfam" id="PF03009">
    <property type="entry name" value="GDPD"/>
    <property type="match status" value="1"/>
</dbReference>
<sequence length="245" mass="26580">MEIFAHRGASAAFSENTLLAFEQAIIQGADGIELDVQYHPDGDFIVLHDSHLDMTTNGRGRYDELGLSELARLDAGSQQKIPTLAQALAQINGRCAVNIELKDAAVEPGRLAAISGLLRQQLELAITKGNYSWSHFIVSSFNHHLLPAVKLKCPKLNTAALIASCPLSYCEFTRALAVCQVNVSIDCLNAALVANAHSLGLAVGVYTVDRQQDIRRCYALGVDVIFSNAPDKSRDYLKTIESSNI</sequence>
<reference evidence="2 3" key="1">
    <citation type="journal article" date="2022" name="Mar. Drugs">
        <title>Bioassay-Guided Fractionation Leads to the Detection of Cholic Acid Generated by the Rare Thalassomonas sp.</title>
        <authorList>
            <person name="Pheiffer F."/>
            <person name="Schneider Y.K."/>
            <person name="Hansen E.H."/>
            <person name="Andersen J.H."/>
            <person name="Isaksson J."/>
            <person name="Busche T."/>
            <person name="R C."/>
            <person name="Kalinowski J."/>
            <person name="Zyl L.V."/>
            <person name="Trindade M."/>
        </authorList>
    </citation>
    <scope>NUCLEOTIDE SEQUENCE [LARGE SCALE GENOMIC DNA]</scope>
    <source>
        <strain evidence="2 3">A5K-61T</strain>
    </source>
</reference>
<dbReference type="PANTHER" id="PTHR46211">
    <property type="entry name" value="GLYCEROPHOSPHORYL DIESTER PHOSPHODIESTERASE"/>
    <property type="match status" value="1"/>
</dbReference>
<organism evidence="2 3">
    <name type="scientific">Thalassomonas haliotis</name>
    <dbReference type="NCBI Taxonomy" id="485448"/>
    <lineage>
        <taxon>Bacteria</taxon>
        <taxon>Pseudomonadati</taxon>
        <taxon>Pseudomonadota</taxon>
        <taxon>Gammaproteobacteria</taxon>
        <taxon>Alteromonadales</taxon>
        <taxon>Colwelliaceae</taxon>
        <taxon>Thalassomonas</taxon>
    </lineage>
</organism>
<dbReference type="Proteomes" id="UP001215231">
    <property type="component" value="Chromosome"/>
</dbReference>
<dbReference type="RefSeq" id="WP_274052555.1">
    <property type="nucleotide sequence ID" value="NZ_CP059693.1"/>
</dbReference>
<gene>
    <name evidence="2" type="ORF">H3N35_02005</name>
</gene>
<dbReference type="InterPro" id="IPR030395">
    <property type="entry name" value="GP_PDE_dom"/>
</dbReference>
<keyword evidence="3" id="KW-1185">Reference proteome</keyword>
<dbReference type="EMBL" id="CP059693">
    <property type="protein sequence ID" value="WDE12285.1"/>
    <property type="molecule type" value="Genomic_DNA"/>
</dbReference>